<dbReference type="Gene3D" id="3.40.50.10350">
    <property type="entry name" value="Glycerate kinase, domain 1"/>
    <property type="match status" value="1"/>
</dbReference>
<dbReference type="GO" id="GO:0008887">
    <property type="term" value="F:glycerate kinase activity"/>
    <property type="evidence" value="ECO:0007669"/>
    <property type="project" value="UniProtKB-UniRule"/>
</dbReference>
<evidence type="ECO:0000256" key="2">
    <source>
        <dbReference type="ARBA" id="ARBA00022679"/>
    </source>
</evidence>
<comment type="similarity">
    <text evidence="1 4">Belongs to the glycerate kinase type-1 family.</text>
</comment>
<dbReference type="InterPro" id="IPR036129">
    <property type="entry name" value="Glycerate_kinase_sf"/>
</dbReference>
<dbReference type="RefSeq" id="WP_134780869.1">
    <property type="nucleotide sequence ID" value="NZ_SPDS01000002.1"/>
</dbReference>
<organism evidence="5 6">
    <name type="scientific">Glutamicibacter arilaitensis</name>
    <dbReference type="NCBI Taxonomy" id="256701"/>
    <lineage>
        <taxon>Bacteria</taxon>
        <taxon>Bacillati</taxon>
        <taxon>Actinomycetota</taxon>
        <taxon>Actinomycetes</taxon>
        <taxon>Micrococcales</taxon>
        <taxon>Micrococcaceae</taxon>
        <taxon>Glutamicibacter</taxon>
    </lineage>
</organism>
<sequence length="408" mass="41076">MAHALPQRILVAPSGFKESLDAAAVAAAIGAGVRRALPGATVKAVPIADGGEGTAETLACATGGHLVPMAVTGPVGQQVESHYAMLGGEAAGTAVVEMAAAAGLRLVPRDQRDPGTTTSYGVGELIAAAIDAGASKILVGCGDSGTSDGGMGALQALGARILDANGHEVKAGGNYLGSVDRLDLSGLHPALAAGNVRITMALNPHNVLTGPRGVARVFGPQKGATPEQVEIMSAGFERWASILRRDALESSRSTDFALAPGTGASGGLGAGLAAVGAVLLPRFEAILDSGLAGIDLDSMLRGADLVITAEGAIDFQTPKGKVPAEVARRAALHGVPVVALAGTLGRGCRDVHDIGIDAIASIMPIPMTLQEAVDDGERLLIEAAERFMRTIILGASMAAARLSPREAW</sequence>
<dbReference type="InterPro" id="IPR018193">
    <property type="entry name" value="Glyc_kinase_flavodox-like_fold"/>
</dbReference>
<evidence type="ECO:0000256" key="4">
    <source>
        <dbReference type="PIRNR" id="PIRNR006078"/>
    </source>
</evidence>
<name>A0A4Y8TSX3_9MICC</name>
<keyword evidence="3 4" id="KW-0418">Kinase</keyword>
<comment type="caution">
    <text evidence="5">The sequence shown here is derived from an EMBL/GenBank/DDBJ whole genome shotgun (WGS) entry which is preliminary data.</text>
</comment>
<evidence type="ECO:0000256" key="1">
    <source>
        <dbReference type="ARBA" id="ARBA00006284"/>
    </source>
</evidence>
<evidence type="ECO:0000313" key="5">
    <source>
        <dbReference type="EMBL" id="TFH55056.1"/>
    </source>
</evidence>
<dbReference type="Proteomes" id="UP000297638">
    <property type="component" value="Unassembled WGS sequence"/>
</dbReference>
<dbReference type="EMBL" id="SPDS01000002">
    <property type="protein sequence ID" value="TFH55056.1"/>
    <property type="molecule type" value="Genomic_DNA"/>
</dbReference>
<dbReference type="InterPro" id="IPR004381">
    <property type="entry name" value="Glycerate_kinase"/>
</dbReference>
<dbReference type="SUPFAM" id="SSF110738">
    <property type="entry name" value="Glycerate kinase I"/>
    <property type="match status" value="1"/>
</dbReference>
<protein>
    <submittedName>
        <fullName evidence="5">Glycerate kinase</fullName>
    </submittedName>
</protein>
<reference evidence="5 6" key="1">
    <citation type="submission" date="2019-03" db="EMBL/GenBank/DDBJ databases">
        <title>Glutamicibacter sp. LJH19 genome.</title>
        <authorList>
            <person name="Sinai Borker S."/>
            <person name="Kumar R."/>
        </authorList>
    </citation>
    <scope>NUCLEOTIDE SEQUENCE [LARGE SCALE GENOMIC DNA]</scope>
    <source>
        <strain evidence="5 6">LJH19</strain>
    </source>
</reference>
<proteinExistence type="inferred from homology"/>
<dbReference type="NCBIfam" id="TIGR00045">
    <property type="entry name" value="glycerate kinase"/>
    <property type="match status" value="1"/>
</dbReference>
<dbReference type="GO" id="GO:0031388">
    <property type="term" value="P:organic acid phosphorylation"/>
    <property type="evidence" value="ECO:0007669"/>
    <property type="project" value="UniProtKB-UniRule"/>
</dbReference>
<dbReference type="PANTHER" id="PTHR21599:SF0">
    <property type="entry name" value="GLYCERATE KINASE"/>
    <property type="match status" value="1"/>
</dbReference>
<dbReference type="AlphaFoldDB" id="A0A4Y8TSX3"/>
<keyword evidence="2 4" id="KW-0808">Transferase</keyword>
<dbReference type="PANTHER" id="PTHR21599">
    <property type="entry name" value="GLYCERATE KINASE"/>
    <property type="match status" value="1"/>
</dbReference>
<dbReference type="Gene3D" id="3.90.1510.10">
    <property type="entry name" value="Glycerate kinase, domain 2"/>
    <property type="match status" value="1"/>
</dbReference>
<dbReference type="Pfam" id="PF02595">
    <property type="entry name" value="Gly_kinase"/>
    <property type="match status" value="1"/>
</dbReference>
<evidence type="ECO:0000256" key="3">
    <source>
        <dbReference type="ARBA" id="ARBA00022777"/>
    </source>
</evidence>
<evidence type="ECO:0000313" key="6">
    <source>
        <dbReference type="Proteomes" id="UP000297638"/>
    </source>
</evidence>
<dbReference type="InterPro" id="IPR018197">
    <property type="entry name" value="Glycerate_kinase_RE-like"/>
</dbReference>
<gene>
    <name evidence="5" type="ORF">EXY26_13920</name>
</gene>
<accession>A0A4Y8TSX3</accession>
<dbReference type="PIRSF" id="PIRSF006078">
    <property type="entry name" value="GlxK"/>
    <property type="match status" value="1"/>
</dbReference>